<dbReference type="RefSeq" id="WP_344692342.1">
    <property type="nucleotide sequence ID" value="NZ_BAABBF010000002.1"/>
</dbReference>
<dbReference type="InterPro" id="IPR052975">
    <property type="entry name" value="Repressor-like_regulatory"/>
</dbReference>
<keyword evidence="4" id="KW-1185">Reference proteome</keyword>
<evidence type="ECO:0000313" key="4">
    <source>
        <dbReference type="Proteomes" id="UP001500523"/>
    </source>
</evidence>
<proteinExistence type="predicted"/>
<accession>A0ABP7DDU4</accession>
<evidence type="ECO:0000256" key="1">
    <source>
        <dbReference type="PROSITE-ProRule" id="PRU01076"/>
    </source>
</evidence>
<evidence type="ECO:0000259" key="2">
    <source>
        <dbReference type="PROSITE" id="PS51740"/>
    </source>
</evidence>
<dbReference type="NCBIfam" id="TIGR01439">
    <property type="entry name" value="lp_hng_hel_AbrB"/>
    <property type="match status" value="1"/>
</dbReference>
<dbReference type="EMBL" id="BAABBF010000002">
    <property type="protein sequence ID" value="GAA3702811.1"/>
    <property type="molecule type" value="Genomic_DNA"/>
</dbReference>
<dbReference type="Pfam" id="PF04014">
    <property type="entry name" value="MazE_antitoxin"/>
    <property type="match status" value="1"/>
</dbReference>
<dbReference type="PROSITE" id="PS51740">
    <property type="entry name" value="SPOVT_ABRB"/>
    <property type="match status" value="1"/>
</dbReference>
<dbReference type="Proteomes" id="UP001500523">
    <property type="component" value="Unassembled WGS sequence"/>
</dbReference>
<sequence>MTAQTRVSGKGQVVIPKDVRDRLRLSPGDRLDIVERADGVFLRKVRASSSESFEEITARIRQRVRYDGPSVPIEEMKTAIADMWSAGGPRWDR</sequence>
<protein>
    <recommendedName>
        <fullName evidence="2">SpoVT-AbrB domain-containing protein</fullName>
    </recommendedName>
</protein>
<dbReference type="Gene3D" id="2.10.260.10">
    <property type="match status" value="1"/>
</dbReference>
<feature type="domain" description="SpoVT-AbrB" evidence="2">
    <location>
        <begin position="2"/>
        <end position="47"/>
    </location>
</feature>
<dbReference type="InterPro" id="IPR007159">
    <property type="entry name" value="SpoVT-AbrB_dom"/>
</dbReference>
<name>A0ABP7DDU4_9SPHN</name>
<dbReference type="SMART" id="SM00966">
    <property type="entry name" value="SpoVT_AbrB"/>
    <property type="match status" value="1"/>
</dbReference>
<dbReference type="PANTHER" id="PTHR34860:SF6">
    <property type="entry name" value="REPRESSOR-LIKE PROTEIN SSO7C3"/>
    <property type="match status" value="1"/>
</dbReference>
<reference evidence="4" key="1">
    <citation type="journal article" date="2019" name="Int. J. Syst. Evol. Microbiol.">
        <title>The Global Catalogue of Microorganisms (GCM) 10K type strain sequencing project: providing services to taxonomists for standard genome sequencing and annotation.</title>
        <authorList>
            <consortium name="The Broad Institute Genomics Platform"/>
            <consortium name="The Broad Institute Genome Sequencing Center for Infectious Disease"/>
            <person name="Wu L."/>
            <person name="Ma J."/>
        </authorList>
    </citation>
    <scope>NUCLEOTIDE SEQUENCE [LARGE SCALE GENOMIC DNA]</scope>
    <source>
        <strain evidence="4">JCM 17498</strain>
    </source>
</reference>
<organism evidence="3 4">
    <name type="scientific">Sphingomonas cynarae</name>
    <dbReference type="NCBI Taxonomy" id="930197"/>
    <lineage>
        <taxon>Bacteria</taxon>
        <taxon>Pseudomonadati</taxon>
        <taxon>Pseudomonadota</taxon>
        <taxon>Alphaproteobacteria</taxon>
        <taxon>Sphingomonadales</taxon>
        <taxon>Sphingomonadaceae</taxon>
        <taxon>Sphingomonas</taxon>
    </lineage>
</organism>
<keyword evidence="1" id="KW-0238">DNA-binding</keyword>
<dbReference type="InterPro" id="IPR037914">
    <property type="entry name" value="SpoVT-AbrB_sf"/>
</dbReference>
<gene>
    <name evidence="3" type="ORF">GCM10022268_10700</name>
</gene>
<comment type="caution">
    <text evidence="3">The sequence shown here is derived from an EMBL/GenBank/DDBJ whole genome shotgun (WGS) entry which is preliminary data.</text>
</comment>
<evidence type="ECO:0000313" key="3">
    <source>
        <dbReference type="EMBL" id="GAA3702811.1"/>
    </source>
</evidence>
<dbReference type="PANTHER" id="PTHR34860">
    <property type="entry name" value="REPRESSOR-LIKE PROTEIN SSO7C3"/>
    <property type="match status" value="1"/>
</dbReference>
<dbReference type="SUPFAM" id="SSF89447">
    <property type="entry name" value="AbrB/MazE/MraZ-like"/>
    <property type="match status" value="1"/>
</dbReference>